<dbReference type="RefSeq" id="WP_090556083.1">
    <property type="nucleotide sequence ID" value="NZ_FNRA01000003.1"/>
</dbReference>
<keyword evidence="2" id="KW-1185">Reference proteome</keyword>
<protein>
    <submittedName>
        <fullName evidence="1">Uncharacterized protein</fullName>
    </submittedName>
</protein>
<dbReference type="OrthoDB" id="9831934at2"/>
<name>A0A1H4BVG5_9SPHI</name>
<reference evidence="1 2" key="1">
    <citation type="submission" date="2016-10" db="EMBL/GenBank/DDBJ databases">
        <authorList>
            <person name="de Groot N.N."/>
        </authorList>
    </citation>
    <scope>NUCLEOTIDE SEQUENCE [LARGE SCALE GENOMIC DNA]</scope>
    <source>
        <strain evidence="1 2">DSM 19033</strain>
    </source>
</reference>
<dbReference type="EMBL" id="FNRA01000003">
    <property type="protein sequence ID" value="SEA52079.1"/>
    <property type="molecule type" value="Genomic_DNA"/>
</dbReference>
<proteinExistence type="predicted"/>
<sequence>MEPTNKIAEIIKSEILALQSSVAVKQNEMESAYKEAIQQANKVRKESQKDVDNDLKTMESLSAALVALGVKTEKPKSTAKQHPLLVVPAEYHANLTLNEKISFVLNEAEKEYSKEDIAEVIAVYDDTDATKVATQIGGVLSSLKSKGLLIANKDGRKDLFTLVKE</sequence>
<evidence type="ECO:0000313" key="1">
    <source>
        <dbReference type="EMBL" id="SEA52079.1"/>
    </source>
</evidence>
<gene>
    <name evidence="1" type="ORF">SAMN05443550_103482</name>
</gene>
<dbReference type="STRING" id="425514.SAMN05443550_103482"/>
<organism evidence="1 2">
    <name type="scientific">Pedobacter hartonius</name>
    <dbReference type="NCBI Taxonomy" id="425514"/>
    <lineage>
        <taxon>Bacteria</taxon>
        <taxon>Pseudomonadati</taxon>
        <taxon>Bacteroidota</taxon>
        <taxon>Sphingobacteriia</taxon>
        <taxon>Sphingobacteriales</taxon>
        <taxon>Sphingobacteriaceae</taxon>
        <taxon>Pedobacter</taxon>
    </lineage>
</organism>
<accession>A0A1H4BVG5</accession>
<evidence type="ECO:0000313" key="2">
    <source>
        <dbReference type="Proteomes" id="UP000198850"/>
    </source>
</evidence>
<dbReference type="AlphaFoldDB" id="A0A1H4BVG5"/>
<dbReference type="Proteomes" id="UP000198850">
    <property type="component" value="Unassembled WGS sequence"/>
</dbReference>